<feature type="compositionally biased region" description="Low complexity" evidence="1">
    <location>
        <begin position="270"/>
        <end position="279"/>
    </location>
</feature>
<gene>
    <name evidence="2" type="ORF">L201_006533</name>
</gene>
<feature type="region of interest" description="Disordered" evidence="1">
    <location>
        <begin position="256"/>
        <end position="279"/>
    </location>
</feature>
<proteinExistence type="predicted"/>
<dbReference type="GeneID" id="91097202"/>
<dbReference type="Proteomes" id="UP001355207">
    <property type="component" value="Chromosome 9"/>
</dbReference>
<accession>A0AAX4K411</accession>
<dbReference type="AlphaFoldDB" id="A0AAX4K411"/>
<feature type="compositionally biased region" description="Acidic residues" evidence="1">
    <location>
        <begin position="259"/>
        <end position="269"/>
    </location>
</feature>
<feature type="compositionally biased region" description="Polar residues" evidence="1">
    <location>
        <begin position="1"/>
        <end position="19"/>
    </location>
</feature>
<dbReference type="EMBL" id="CP144106">
    <property type="protein sequence ID" value="WWC91587.1"/>
    <property type="molecule type" value="Genomic_DNA"/>
</dbReference>
<evidence type="ECO:0000313" key="3">
    <source>
        <dbReference type="Proteomes" id="UP001355207"/>
    </source>
</evidence>
<evidence type="ECO:0000256" key="1">
    <source>
        <dbReference type="SAM" id="MobiDB-lite"/>
    </source>
</evidence>
<name>A0AAX4K411_9TREE</name>
<evidence type="ECO:0000313" key="2">
    <source>
        <dbReference type="EMBL" id="WWC91587.1"/>
    </source>
</evidence>
<sequence>MSTVASSSSPISKNKTDGQMYSRRNVDSQIPFTESSTINPRDMDFNTHQKDHNYLITDLQIGLIDKPLTIRDGLQVTSLSTEGCPILVELSFDINRDDMNDSFRYARCFTGSSKVPKLLERNREYWLDSWNATASYEELPIPLDVQKALEQAKDDPNIIQESSWKSNICGYLSSQLHEESSTEITHISQVDGKLLYRPKTRLNESTHQFVGLSLIRQPKPFIFDAENTKLDSDQGAWYVLTAWEKEEIDSDSYQNFDLGECDDGEDDDTNNLNGWSMRL</sequence>
<organism evidence="2 3">
    <name type="scientific">Kwoniella dendrophila CBS 6074</name>
    <dbReference type="NCBI Taxonomy" id="1295534"/>
    <lineage>
        <taxon>Eukaryota</taxon>
        <taxon>Fungi</taxon>
        <taxon>Dikarya</taxon>
        <taxon>Basidiomycota</taxon>
        <taxon>Agaricomycotina</taxon>
        <taxon>Tremellomycetes</taxon>
        <taxon>Tremellales</taxon>
        <taxon>Cryptococcaceae</taxon>
        <taxon>Kwoniella</taxon>
    </lineage>
</organism>
<feature type="region of interest" description="Disordered" evidence="1">
    <location>
        <begin position="1"/>
        <end position="26"/>
    </location>
</feature>
<protein>
    <submittedName>
        <fullName evidence="2">Uncharacterized protein</fullName>
    </submittedName>
</protein>
<reference evidence="2 3" key="1">
    <citation type="submission" date="2024-01" db="EMBL/GenBank/DDBJ databases">
        <title>Comparative genomics of Cryptococcus and Kwoniella reveals pathogenesis evolution and contrasting modes of karyotype evolution via chromosome fusion or intercentromeric recombination.</title>
        <authorList>
            <person name="Coelho M.A."/>
            <person name="David-Palma M."/>
            <person name="Shea T."/>
            <person name="Bowers K."/>
            <person name="McGinley-Smith S."/>
            <person name="Mohammad A.W."/>
            <person name="Gnirke A."/>
            <person name="Yurkov A.M."/>
            <person name="Nowrousian M."/>
            <person name="Sun S."/>
            <person name="Cuomo C.A."/>
            <person name="Heitman J."/>
        </authorList>
    </citation>
    <scope>NUCLEOTIDE SEQUENCE [LARGE SCALE GENOMIC DNA]</scope>
    <source>
        <strain evidence="2 3">CBS 6074</strain>
    </source>
</reference>
<keyword evidence="3" id="KW-1185">Reference proteome</keyword>
<dbReference type="RefSeq" id="XP_066078349.1">
    <property type="nucleotide sequence ID" value="XM_066222252.1"/>
</dbReference>